<keyword evidence="2 5" id="KW-0812">Transmembrane</keyword>
<dbReference type="PANTHER" id="PTHR11432:SF3">
    <property type="entry name" value="NADH-UBIQUINONE OXIDOREDUCTASE CHAIN 1"/>
    <property type="match status" value="1"/>
</dbReference>
<keyword evidence="4 7" id="KW-0472">Membrane</keyword>
<evidence type="ECO:0000313" key="9">
    <source>
        <dbReference type="Proteomes" id="UP000187085"/>
    </source>
</evidence>
<reference evidence="8 9" key="1">
    <citation type="submission" date="2016-12" db="EMBL/GenBank/DDBJ databases">
        <title>Draft genome of Tersicoccus phoenicis 1P05MA.</title>
        <authorList>
            <person name="Nakajima Y."/>
            <person name="Yoshizawa S."/>
            <person name="Nakamura K."/>
            <person name="Ogura Y."/>
            <person name="Hayashi T."/>
            <person name="Kogure K."/>
        </authorList>
    </citation>
    <scope>NUCLEOTIDE SEQUENCE [LARGE SCALE GENOMIC DNA]</scope>
    <source>
        <strain evidence="8 9">1p05MA</strain>
    </source>
</reference>
<dbReference type="Proteomes" id="UP000187085">
    <property type="component" value="Unassembled WGS sequence"/>
</dbReference>
<feature type="transmembrane region" description="Helical" evidence="7">
    <location>
        <begin position="243"/>
        <end position="262"/>
    </location>
</feature>
<comment type="similarity">
    <text evidence="5">Belongs to the complex I subunit 1 family.</text>
</comment>
<dbReference type="EMBL" id="MRDE01000074">
    <property type="protein sequence ID" value="OMH23486.1"/>
    <property type="molecule type" value="Genomic_DNA"/>
</dbReference>
<sequence length="325" mass="33251">MSQWAALGVPVVLLLVTLVGAAVDGVLAGGSRNAGSGAGGSTAGGSTAGGSTAGRGRAGLTVPLAEAARLLRQRRRGAVAADTLLWRAGVVGMPVAAVLMVAVLPVGSWVVADLPVGLVWFNAIDVCIWAFAWLAGWGANGVPGLVGGYRFLALALAYELPLMFALTAPAAAAGSLRMADIVAAQDGLWFVVWMPVAFVVFCAAVLGFSLHRPFVSPVATDITGGVLGELTGVDRLLFEAGRYGLLTAGSGFGVALFLGGGAGPLLPAWVWFLVKTLVLLVVLLAVRRRLPLIRPDRLMGPAWLVALPVVLLQVLVVAVVVIPKG</sequence>
<comment type="caution">
    <text evidence="8">The sequence shown here is derived from an EMBL/GenBank/DDBJ whole genome shotgun (WGS) entry which is preliminary data.</text>
</comment>
<evidence type="ECO:0000256" key="5">
    <source>
        <dbReference type="RuleBase" id="RU000471"/>
    </source>
</evidence>
<feature type="region of interest" description="Disordered" evidence="6">
    <location>
        <begin position="35"/>
        <end position="55"/>
    </location>
</feature>
<name>A0A1R1L7I4_9MICC</name>
<keyword evidence="3 7" id="KW-1133">Transmembrane helix</keyword>
<feature type="transmembrane region" description="Helical" evidence="7">
    <location>
        <begin position="84"/>
        <end position="106"/>
    </location>
</feature>
<feature type="transmembrane region" description="Helical" evidence="7">
    <location>
        <begin position="268"/>
        <end position="286"/>
    </location>
</feature>
<accession>A0A1R1L7I4</accession>
<evidence type="ECO:0000256" key="1">
    <source>
        <dbReference type="ARBA" id="ARBA00004141"/>
    </source>
</evidence>
<evidence type="ECO:0000256" key="2">
    <source>
        <dbReference type="ARBA" id="ARBA00022692"/>
    </source>
</evidence>
<organism evidence="8 9">
    <name type="scientific">Tersicoccus phoenicis</name>
    <dbReference type="NCBI Taxonomy" id="554083"/>
    <lineage>
        <taxon>Bacteria</taxon>
        <taxon>Bacillati</taxon>
        <taxon>Actinomycetota</taxon>
        <taxon>Actinomycetes</taxon>
        <taxon>Micrococcales</taxon>
        <taxon>Micrococcaceae</taxon>
        <taxon>Tersicoccus</taxon>
    </lineage>
</organism>
<dbReference type="GO" id="GO:0009060">
    <property type="term" value="P:aerobic respiration"/>
    <property type="evidence" value="ECO:0007669"/>
    <property type="project" value="TreeGrafter"/>
</dbReference>
<feature type="compositionally biased region" description="Gly residues" evidence="6">
    <location>
        <begin position="36"/>
        <end position="55"/>
    </location>
</feature>
<feature type="transmembrane region" description="Helical" evidence="7">
    <location>
        <begin position="118"/>
        <end position="139"/>
    </location>
</feature>
<gene>
    <name evidence="8" type="ORF">BKD30_12560</name>
</gene>
<keyword evidence="5" id="KW-0520">NAD</keyword>
<dbReference type="STRING" id="554083.BKD30_12560"/>
<feature type="transmembrane region" description="Helical" evidence="7">
    <location>
        <begin position="151"/>
        <end position="176"/>
    </location>
</feature>
<evidence type="ECO:0000313" key="8">
    <source>
        <dbReference type="EMBL" id="OMH23486.1"/>
    </source>
</evidence>
<keyword evidence="9" id="KW-1185">Reference proteome</keyword>
<comment type="subcellular location">
    <subcellularLocation>
        <location evidence="5">Cell membrane</location>
        <topology evidence="5">Multi-pass membrane protein</topology>
    </subcellularLocation>
    <subcellularLocation>
        <location evidence="1">Membrane</location>
        <topology evidence="1">Multi-pass membrane protein</topology>
    </subcellularLocation>
</comment>
<evidence type="ECO:0000256" key="4">
    <source>
        <dbReference type="ARBA" id="ARBA00023136"/>
    </source>
</evidence>
<protein>
    <submittedName>
        <fullName evidence="8">NADH dehydrogenase</fullName>
    </submittedName>
</protein>
<feature type="transmembrane region" description="Helical" evidence="7">
    <location>
        <begin position="188"/>
        <end position="208"/>
    </location>
</feature>
<evidence type="ECO:0000256" key="7">
    <source>
        <dbReference type="SAM" id="Phobius"/>
    </source>
</evidence>
<dbReference type="GO" id="GO:0003954">
    <property type="term" value="F:NADH dehydrogenase activity"/>
    <property type="evidence" value="ECO:0007669"/>
    <property type="project" value="TreeGrafter"/>
</dbReference>
<dbReference type="Pfam" id="PF00146">
    <property type="entry name" value="NADHdh"/>
    <property type="match status" value="1"/>
</dbReference>
<evidence type="ECO:0000256" key="3">
    <source>
        <dbReference type="ARBA" id="ARBA00022989"/>
    </source>
</evidence>
<dbReference type="InterPro" id="IPR001694">
    <property type="entry name" value="NADH_UbQ_OxRdtase_su1/FPO"/>
</dbReference>
<dbReference type="PANTHER" id="PTHR11432">
    <property type="entry name" value="NADH DEHYDROGENASE SUBUNIT 1"/>
    <property type="match status" value="1"/>
</dbReference>
<proteinExistence type="inferred from homology"/>
<dbReference type="AlphaFoldDB" id="A0A1R1L7I4"/>
<feature type="transmembrane region" description="Helical" evidence="7">
    <location>
        <begin position="298"/>
        <end position="322"/>
    </location>
</feature>
<evidence type="ECO:0000256" key="6">
    <source>
        <dbReference type="SAM" id="MobiDB-lite"/>
    </source>
</evidence>
<dbReference type="GO" id="GO:0005886">
    <property type="term" value="C:plasma membrane"/>
    <property type="evidence" value="ECO:0007669"/>
    <property type="project" value="UniProtKB-SubCell"/>
</dbReference>